<dbReference type="EMBL" id="JBHSBC010000022">
    <property type="protein sequence ID" value="MFC3983084.1"/>
    <property type="molecule type" value="Genomic_DNA"/>
</dbReference>
<evidence type="ECO:0000256" key="4">
    <source>
        <dbReference type="ARBA" id="ARBA00023002"/>
    </source>
</evidence>
<keyword evidence="2" id="KW-0285">Flavoprotein</keyword>
<dbReference type="RefSeq" id="WP_386191956.1">
    <property type="nucleotide sequence ID" value="NZ_JBHSBC010000022.1"/>
</dbReference>
<evidence type="ECO:0000256" key="5">
    <source>
        <dbReference type="SAM" id="MobiDB-lite"/>
    </source>
</evidence>
<name>A0ABV8F355_9ACTN</name>
<sequence>MGDTSQTIVVAGGSLAGHTVVTELERRGFAGRIVWVRGQEGTAPYSRPALSKELIQGKVTAETIRLPVQRPYGPRTRIMDGAVCARLDPHADRVLVTRASKEEWISFDALFVCTGTNARVPRAFAGLPGVHSLRTLADAERIKERLAVRPRTVVVGAGLVGSEMAASLRSCELPVELIVQGQLPMEAVFGAELGRFCLEQHHANGVTTRLGTTVTALSSAGPRGPVTLTYDDGRESTADMVVLGLGAVTSCDWLDGCGLDLSDGLGCDETLRTARPNILAAGDVANWRHPLFGHRMRVEHWSNASAQARHAVESWLAGQEDRRPPAFADVPYFWSDQYGLKYQMVGHARGHDEVHVEEAGAGGYPFVTYLRGGRIVAAAGVNAPRAVMRMKARIQAELAEAPSAGGSSAGDPSTGAPPAGETTSEEVYAR</sequence>
<dbReference type="SUPFAM" id="SSF55424">
    <property type="entry name" value="FAD/NAD-linked reductases, dimerisation (C-terminal) domain"/>
    <property type="match status" value="1"/>
</dbReference>
<dbReference type="PANTHER" id="PTHR43557">
    <property type="entry name" value="APOPTOSIS-INDUCING FACTOR 1"/>
    <property type="match status" value="1"/>
</dbReference>
<dbReference type="PRINTS" id="PR00368">
    <property type="entry name" value="FADPNR"/>
</dbReference>
<comment type="cofactor">
    <cofactor evidence="1">
        <name>FAD</name>
        <dbReference type="ChEBI" id="CHEBI:57692"/>
    </cofactor>
</comment>
<protein>
    <submittedName>
        <fullName evidence="8">NAD(P)/FAD-dependent oxidoreductase</fullName>
    </submittedName>
</protein>
<evidence type="ECO:0000313" key="8">
    <source>
        <dbReference type="EMBL" id="MFC3983084.1"/>
    </source>
</evidence>
<evidence type="ECO:0000256" key="2">
    <source>
        <dbReference type="ARBA" id="ARBA00022630"/>
    </source>
</evidence>
<dbReference type="InterPro" id="IPR028202">
    <property type="entry name" value="Reductase_C"/>
</dbReference>
<feature type="compositionally biased region" description="Low complexity" evidence="5">
    <location>
        <begin position="401"/>
        <end position="420"/>
    </location>
</feature>
<dbReference type="Gene3D" id="3.50.50.60">
    <property type="entry name" value="FAD/NAD(P)-binding domain"/>
    <property type="match status" value="2"/>
</dbReference>
<evidence type="ECO:0000313" key="9">
    <source>
        <dbReference type="Proteomes" id="UP001595698"/>
    </source>
</evidence>
<accession>A0ABV8F355</accession>
<keyword evidence="9" id="KW-1185">Reference proteome</keyword>
<evidence type="ECO:0000256" key="3">
    <source>
        <dbReference type="ARBA" id="ARBA00022827"/>
    </source>
</evidence>
<gene>
    <name evidence="8" type="ORF">ACFOYY_23330</name>
</gene>
<dbReference type="Pfam" id="PF14759">
    <property type="entry name" value="Reductase_C"/>
    <property type="match status" value="1"/>
</dbReference>
<evidence type="ECO:0000259" key="7">
    <source>
        <dbReference type="Pfam" id="PF14759"/>
    </source>
</evidence>
<proteinExistence type="predicted"/>
<comment type="caution">
    <text evidence="8">The sequence shown here is derived from an EMBL/GenBank/DDBJ whole genome shotgun (WGS) entry which is preliminary data.</text>
</comment>
<dbReference type="InterPro" id="IPR023753">
    <property type="entry name" value="FAD/NAD-binding_dom"/>
</dbReference>
<evidence type="ECO:0000256" key="1">
    <source>
        <dbReference type="ARBA" id="ARBA00001974"/>
    </source>
</evidence>
<dbReference type="InterPro" id="IPR050446">
    <property type="entry name" value="FAD-oxidoreductase/Apoptosis"/>
</dbReference>
<keyword evidence="3" id="KW-0274">FAD</keyword>
<dbReference type="PANTHER" id="PTHR43557:SF2">
    <property type="entry name" value="RIESKE DOMAIN-CONTAINING PROTEIN-RELATED"/>
    <property type="match status" value="1"/>
</dbReference>
<feature type="region of interest" description="Disordered" evidence="5">
    <location>
        <begin position="399"/>
        <end position="430"/>
    </location>
</feature>
<dbReference type="Proteomes" id="UP001595698">
    <property type="component" value="Unassembled WGS sequence"/>
</dbReference>
<dbReference type="SUPFAM" id="SSF51905">
    <property type="entry name" value="FAD/NAD(P)-binding domain"/>
    <property type="match status" value="1"/>
</dbReference>
<feature type="domain" description="Reductase C-terminal" evidence="7">
    <location>
        <begin position="332"/>
        <end position="398"/>
    </location>
</feature>
<feature type="domain" description="FAD/NAD(P)-binding" evidence="6">
    <location>
        <begin position="7"/>
        <end position="308"/>
    </location>
</feature>
<dbReference type="InterPro" id="IPR036188">
    <property type="entry name" value="FAD/NAD-bd_sf"/>
</dbReference>
<dbReference type="Gene3D" id="3.30.390.30">
    <property type="match status" value="1"/>
</dbReference>
<dbReference type="Pfam" id="PF07992">
    <property type="entry name" value="Pyr_redox_2"/>
    <property type="match status" value="1"/>
</dbReference>
<organism evidence="8 9">
    <name type="scientific">Streptosporangium jomthongense</name>
    <dbReference type="NCBI Taxonomy" id="1193683"/>
    <lineage>
        <taxon>Bacteria</taxon>
        <taxon>Bacillati</taxon>
        <taxon>Actinomycetota</taxon>
        <taxon>Actinomycetes</taxon>
        <taxon>Streptosporangiales</taxon>
        <taxon>Streptosporangiaceae</taxon>
        <taxon>Streptosporangium</taxon>
    </lineage>
</organism>
<dbReference type="PRINTS" id="PR00411">
    <property type="entry name" value="PNDRDTASEI"/>
</dbReference>
<keyword evidence="4" id="KW-0560">Oxidoreductase</keyword>
<evidence type="ECO:0000259" key="6">
    <source>
        <dbReference type="Pfam" id="PF07992"/>
    </source>
</evidence>
<dbReference type="InterPro" id="IPR016156">
    <property type="entry name" value="FAD/NAD-linked_Rdtase_dimer_sf"/>
</dbReference>
<reference evidence="9" key="1">
    <citation type="journal article" date="2019" name="Int. J. Syst. Evol. Microbiol.">
        <title>The Global Catalogue of Microorganisms (GCM) 10K type strain sequencing project: providing services to taxonomists for standard genome sequencing and annotation.</title>
        <authorList>
            <consortium name="The Broad Institute Genomics Platform"/>
            <consortium name="The Broad Institute Genome Sequencing Center for Infectious Disease"/>
            <person name="Wu L."/>
            <person name="Ma J."/>
        </authorList>
    </citation>
    <scope>NUCLEOTIDE SEQUENCE [LARGE SCALE GENOMIC DNA]</scope>
    <source>
        <strain evidence="9">TBRC 7912</strain>
    </source>
</reference>